<dbReference type="PANTHER" id="PTHR43284">
    <property type="entry name" value="ASPARAGINE SYNTHETASE (GLUTAMINE-HYDROLYZING)"/>
    <property type="match status" value="1"/>
</dbReference>
<proteinExistence type="inferred from homology"/>
<keyword evidence="8" id="KW-0028">Amino-acid biosynthesis</keyword>
<feature type="active site" description="For GATase activity" evidence="8">
    <location>
        <position position="2"/>
    </location>
</feature>
<feature type="binding site" evidence="9">
    <location>
        <begin position="357"/>
        <end position="358"/>
    </location>
    <ligand>
        <name>ATP</name>
        <dbReference type="ChEBI" id="CHEBI:30616"/>
    </ligand>
</feature>
<dbReference type="InterPro" id="IPR014729">
    <property type="entry name" value="Rossmann-like_a/b/a_fold"/>
</dbReference>
<dbReference type="InterPro" id="IPR051786">
    <property type="entry name" value="ASN_synthetase/amidase"/>
</dbReference>
<dbReference type="SUPFAM" id="SSF56235">
    <property type="entry name" value="N-terminal nucleophile aminohydrolases (Ntn hydrolases)"/>
    <property type="match status" value="1"/>
</dbReference>
<dbReference type="RefSeq" id="WP_145771836.1">
    <property type="nucleotide sequence ID" value="NZ_LR778301.1"/>
</dbReference>
<dbReference type="EC" id="6.3.5.4" evidence="3"/>
<evidence type="ECO:0000256" key="1">
    <source>
        <dbReference type="ARBA" id="ARBA00005187"/>
    </source>
</evidence>
<evidence type="ECO:0000256" key="5">
    <source>
        <dbReference type="ARBA" id="ARBA00022840"/>
    </source>
</evidence>
<dbReference type="NCBIfam" id="TIGR01536">
    <property type="entry name" value="asn_synth_AEB"/>
    <property type="match status" value="1"/>
</dbReference>
<protein>
    <recommendedName>
        <fullName evidence="3">asparagine synthase (glutamine-hydrolyzing)</fullName>
        <ecNumber evidence="3">6.3.5.4</ecNumber>
    </recommendedName>
</protein>
<organism evidence="12 13">
    <name type="scientific">Denitratisoma oestradiolicum</name>
    <dbReference type="NCBI Taxonomy" id="311182"/>
    <lineage>
        <taxon>Bacteria</taxon>
        <taxon>Pseudomonadati</taxon>
        <taxon>Pseudomonadota</taxon>
        <taxon>Betaproteobacteria</taxon>
        <taxon>Nitrosomonadales</taxon>
        <taxon>Sterolibacteriaceae</taxon>
        <taxon>Denitratisoma</taxon>
    </lineage>
</organism>
<dbReference type="OrthoDB" id="9763290at2"/>
<evidence type="ECO:0000256" key="10">
    <source>
        <dbReference type="PIRSR" id="PIRSR001589-3"/>
    </source>
</evidence>
<name>A0A6S6XWI6_9PROT</name>
<dbReference type="Pfam" id="PF13537">
    <property type="entry name" value="GATase_7"/>
    <property type="match status" value="1"/>
</dbReference>
<feature type="site" description="Important for beta-aspartyl-AMP intermediate formation" evidence="10">
    <location>
        <position position="359"/>
    </location>
</feature>
<evidence type="ECO:0000256" key="3">
    <source>
        <dbReference type="ARBA" id="ARBA00012737"/>
    </source>
</evidence>
<keyword evidence="13" id="KW-1185">Reference proteome</keyword>
<comment type="similarity">
    <text evidence="2">Belongs to the asparagine synthetase family.</text>
</comment>
<evidence type="ECO:0000256" key="2">
    <source>
        <dbReference type="ARBA" id="ARBA00005752"/>
    </source>
</evidence>
<keyword evidence="6 8" id="KW-0315">Glutamine amidotransferase</keyword>
<dbReference type="GO" id="GO:0005524">
    <property type="term" value="F:ATP binding"/>
    <property type="evidence" value="ECO:0007669"/>
    <property type="project" value="UniProtKB-KW"/>
</dbReference>
<dbReference type="KEGG" id="doe:DENOEST_3215"/>
<dbReference type="PANTHER" id="PTHR43284:SF1">
    <property type="entry name" value="ASPARAGINE SYNTHETASE"/>
    <property type="match status" value="1"/>
</dbReference>
<sequence>MCGILGFIGTRWRAHAALGLSAIKSRGPDEQTVLDLGEAVLAHTRLAVIDLAGGHQPMTSADGRHTIVFNGEIYNFAELRNALEGKGHVFATRSDTEVLLQGYREWGEGLLPRLDGMFAFALWDRMERRLFAARDALGIKPLMYGAVDGGLVFASTLAPFLALPDFPRRLDPEALRDYLAFQVALAPHTFLAAVQQLPPAHCLRFDAASGRLETSRWWSIPRARPCTDDRETLVVRTDTAIRESVKRQLVADVPLGAFLSGGIDSSLMVRYMAEAGGAPLKTFSLRFADAGFDESAHAQAVAAAFGCEHHVLDAPAIDADTFAATIHDLDQPLADPAYVMTHALARLTREHVTVAISGDGGDEVFGGYPRFLDTEDRHPQRPGQALLRRLVEAGLLPAGLLRRGLWGQDLLLYRRGELGPWPVGRKNLAAYLAPDIRATARPENTLGLWRDQIAELGGKMDAATLMRADLWTYLSENCLAKTDRASMAHGLEVRVPLLGQPVLEATLGLPAEAHFAGGTKALLTELARRHLPETVWNRPKHGFSVPLDKLFNGPWRGRCEDALTRIEQLAPFLDAGAARRAWRDGLSRRGSRRLAYTLVVLLLWLERHGLSA</sequence>
<reference evidence="12 13" key="1">
    <citation type="submission" date="2020-03" db="EMBL/GenBank/DDBJ databases">
        <authorList>
            <consortium name="Genoscope - CEA"/>
            <person name="William W."/>
        </authorList>
    </citation>
    <scope>NUCLEOTIDE SEQUENCE [LARGE SCALE GENOMIC DNA]</scope>
    <source>
        <strain evidence="13">DSM 16959</strain>
    </source>
</reference>
<dbReference type="Pfam" id="PF00733">
    <property type="entry name" value="Asn_synthase"/>
    <property type="match status" value="1"/>
</dbReference>
<dbReference type="GO" id="GO:0006529">
    <property type="term" value="P:asparagine biosynthetic process"/>
    <property type="evidence" value="ECO:0007669"/>
    <property type="project" value="UniProtKB-KW"/>
</dbReference>
<keyword evidence="4 9" id="KW-0547">Nucleotide-binding</keyword>
<dbReference type="InterPro" id="IPR006426">
    <property type="entry name" value="Asn_synth_AEB"/>
</dbReference>
<evidence type="ECO:0000256" key="7">
    <source>
        <dbReference type="ARBA" id="ARBA00048741"/>
    </source>
</evidence>
<dbReference type="GO" id="GO:0004066">
    <property type="term" value="F:asparagine synthase (glutamine-hydrolyzing) activity"/>
    <property type="evidence" value="ECO:0007669"/>
    <property type="project" value="UniProtKB-EC"/>
</dbReference>
<evidence type="ECO:0000256" key="6">
    <source>
        <dbReference type="ARBA" id="ARBA00022962"/>
    </source>
</evidence>
<dbReference type="InterPro" id="IPR017932">
    <property type="entry name" value="GATase_2_dom"/>
</dbReference>
<dbReference type="Proteomes" id="UP000515733">
    <property type="component" value="Chromosome"/>
</dbReference>
<dbReference type="CDD" id="cd00712">
    <property type="entry name" value="AsnB"/>
    <property type="match status" value="1"/>
</dbReference>
<dbReference type="InterPro" id="IPR001962">
    <property type="entry name" value="Asn_synthase"/>
</dbReference>
<comment type="pathway">
    <text evidence="1">Amino-acid biosynthesis; L-asparagine biosynthesis; L-asparagine from L-aspartate (L-Gln route): step 1/1.</text>
</comment>
<dbReference type="AlphaFoldDB" id="A0A6S6XWI6"/>
<feature type="domain" description="Glutamine amidotransferase type-2" evidence="11">
    <location>
        <begin position="2"/>
        <end position="208"/>
    </location>
</feature>
<keyword evidence="5 9" id="KW-0067">ATP-binding</keyword>
<comment type="catalytic activity">
    <reaction evidence="7">
        <text>L-aspartate + L-glutamine + ATP + H2O = L-asparagine + L-glutamate + AMP + diphosphate + H(+)</text>
        <dbReference type="Rhea" id="RHEA:12228"/>
        <dbReference type="ChEBI" id="CHEBI:15377"/>
        <dbReference type="ChEBI" id="CHEBI:15378"/>
        <dbReference type="ChEBI" id="CHEBI:29985"/>
        <dbReference type="ChEBI" id="CHEBI:29991"/>
        <dbReference type="ChEBI" id="CHEBI:30616"/>
        <dbReference type="ChEBI" id="CHEBI:33019"/>
        <dbReference type="ChEBI" id="CHEBI:58048"/>
        <dbReference type="ChEBI" id="CHEBI:58359"/>
        <dbReference type="ChEBI" id="CHEBI:456215"/>
        <dbReference type="EC" id="6.3.5.4"/>
    </reaction>
</comment>
<dbReference type="InterPro" id="IPR029055">
    <property type="entry name" value="Ntn_hydrolases_N"/>
</dbReference>
<dbReference type="GO" id="GO:0005829">
    <property type="term" value="C:cytosol"/>
    <property type="evidence" value="ECO:0007669"/>
    <property type="project" value="TreeGrafter"/>
</dbReference>
<evidence type="ECO:0000313" key="13">
    <source>
        <dbReference type="Proteomes" id="UP000515733"/>
    </source>
</evidence>
<evidence type="ECO:0000256" key="9">
    <source>
        <dbReference type="PIRSR" id="PIRSR001589-2"/>
    </source>
</evidence>
<evidence type="ECO:0000313" key="12">
    <source>
        <dbReference type="EMBL" id="CAB1370369.1"/>
    </source>
</evidence>
<evidence type="ECO:0000259" key="11">
    <source>
        <dbReference type="PROSITE" id="PS51278"/>
    </source>
</evidence>
<dbReference type="PIRSF" id="PIRSF001589">
    <property type="entry name" value="Asn_synthetase_glu-h"/>
    <property type="match status" value="1"/>
</dbReference>
<dbReference type="Gene3D" id="3.40.50.620">
    <property type="entry name" value="HUPs"/>
    <property type="match status" value="1"/>
</dbReference>
<gene>
    <name evidence="12" type="ORF">DENOEST_3215</name>
</gene>
<dbReference type="PROSITE" id="PS51278">
    <property type="entry name" value="GATASE_TYPE_2"/>
    <property type="match status" value="1"/>
</dbReference>
<dbReference type="InterPro" id="IPR033738">
    <property type="entry name" value="AsnB_N"/>
</dbReference>
<dbReference type="CDD" id="cd01991">
    <property type="entry name" value="Asn_synthase_B_C"/>
    <property type="match status" value="1"/>
</dbReference>
<evidence type="ECO:0000256" key="8">
    <source>
        <dbReference type="PIRSR" id="PIRSR001589-1"/>
    </source>
</evidence>
<accession>A0A6S6XWI6</accession>
<evidence type="ECO:0000256" key="4">
    <source>
        <dbReference type="ARBA" id="ARBA00022741"/>
    </source>
</evidence>
<dbReference type="EMBL" id="LR778301">
    <property type="protein sequence ID" value="CAB1370369.1"/>
    <property type="molecule type" value="Genomic_DNA"/>
</dbReference>
<feature type="binding site" evidence="9">
    <location>
        <position position="95"/>
    </location>
    <ligand>
        <name>L-glutamine</name>
        <dbReference type="ChEBI" id="CHEBI:58359"/>
    </ligand>
</feature>
<dbReference type="SUPFAM" id="SSF52402">
    <property type="entry name" value="Adenine nucleotide alpha hydrolases-like"/>
    <property type="match status" value="1"/>
</dbReference>
<keyword evidence="8" id="KW-0061">Asparagine biosynthesis</keyword>
<dbReference type="Gene3D" id="3.60.20.10">
    <property type="entry name" value="Glutamine Phosphoribosylpyrophosphate, subunit 1, domain 1"/>
    <property type="match status" value="1"/>
</dbReference>